<evidence type="ECO:0000313" key="3">
    <source>
        <dbReference type="EMBL" id="MDJ1177357.1"/>
    </source>
</evidence>
<organism evidence="3 4">
    <name type="scientific">Roseofilum halophilum BLCC-M91</name>
    <dbReference type="NCBI Taxonomy" id="3022259"/>
    <lineage>
        <taxon>Bacteria</taxon>
        <taxon>Bacillati</taxon>
        <taxon>Cyanobacteriota</taxon>
        <taxon>Cyanophyceae</taxon>
        <taxon>Desertifilales</taxon>
        <taxon>Desertifilaceae</taxon>
        <taxon>Roseofilum</taxon>
        <taxon>Roseofilum halophilum</taxon>
    </lineage>
</organism>
<evidence type="ECO:0000256" key="1">
    <source>
        <dbReference type="SAM" id="Phobius"/>
    </source>
</evidence>
<keyword evidence="4" id="KW-1185">Reference proteome</keyword>
<feature type="domain" description="Inner membrane protein YqiJ N-terminal" evidence="2">
    <location>
        <begin position="46"/>
        <end position="118"/>
    </location>
</feature>
<feature type="transmembrane region" description="Helical" evidence="1">
    <location>
        <begin position="80"/>
        <end position="102"/>
    </location>
</feature>
<comment type="caution">
    <text evidence="3">The sequence shown here is derived from an EMBL/GenBank/DDBJ whole genome shotgun (WGS) entry which is preliminary data.</text>
</comment>
<dbReference type="Proteomes" id="UP001231370">
    <property type="component" value="Unassembled WGS sequence"/>
</dbReference>
<protein>
    <submittedName>
        <fullName evidence="3">DUF1449 family protein</fullName>
    </submittedName>
</protein>
<evidence type="ECO:0000259" key="2">
    <source>
        <dbReference type="Pfam" id="PF21001"/>
    </source>
</evidence>
<keyword evidence="1" id="KW-1133">Transmembrane helix</keyword>
<evidence type="ECO:0000313" key="4">
    <source>
        <dbReference type="Proteomes" id="UP001231370"/>
    </source>
</evidence>
<feature type="transmembrane region" description="Helical" evidence="1">
    <location>
        <begin position="108"/>
        <end position="128"/>
    </location>
</feature>
<dbReference type="RefSeq" id="WP_283760687.1">
    <property type="nucleotide sequence ID" value="NZ_JAQPOK010000003.1"/>
</dbReference>
<name>A0ABT7BDU4_9CYAN</name>
<keyword evidence="1" id="KW-0472">Membrane</keyword>
<feature type="transmembrane region" description="Helical" evidence="1">
    <location>
        <begin position="6"/>
        <end position="26"/>
    </location>
</feature>
<keyword evidence="1" id="KW-0812">Transmembrane</keyword>
<proteinExistence type="predicted"/>
<dbReference type="Pfam" id="PF21001">
    <property type="entry name" value="YqiJ_N"/>
    <property type="match status" value="1"/>
</dbReference>
<sequence length="226" mass="24318">MVFDPANLPYWIFLGLGVVLFLLVIFSGGGDSDGDVDIDGDVDVDGDWDTDLDMEVDADADGSFTALQALGWLGLGKAPLLLLLAIDFSLWGLVGWVLNLLLGIPTGMLANAVLIVSLILSLLGGSLISRPIGKLFAAFGEDTRSDRFIGCTGTVVSPTLPQQPTTQIGQVDAIDTAHNLVSINVQLPDWATQIPKRGDRVIIIEYCENFYLAVEKDSVDQKRWLG</sequence>
<gene>
    <name evidence="3" type="ORF">PJF56_00625</name>
</gene>
<reference evidence="3 4" key="1">
    <citation type="submission" date="2023-01" db="EMBL/GenBank/DDBJ databases">
        <title>Novel diversity within Roseofilum (Cyanobacteria; Desertifilaceae) from marine benthic mats with descriptions of four novel species.</title>
        <authorList>
            <person name="Wang Y."/>
            <person name="Berthold D.E."/>
            <person name="Hu J."/>
            <person name="Lefler F.W."/>
            <person name="Laughinghouse H.D. IV."/>
        </authorList>
    </citation>
    <scope>NUCLEOTIDE SEQUENCE [LARGE SCALE GENOMIC DNA]</scope>
    <source>
        <strain evidence="3 4">BLCC-M91</strain>
    </source>
</reference>
<dbReference type="InterPro" id="IPR048376">
    <property type="entry name" value="YqiJ_N"/>
</dbReference>
<accession>A0ABT7BDU4</accession>
<dbReference type="EMBL" id="JAQPOK010000003">
    <property type="protein sequence ID" value="MDJ1177357.1"/>
    <property type="molecule type" value="Genomic_DNA"/>
</dbReference>